<evidence type="ECO:0000256" key="9">
    <source>
        <dbReference type="ARBA" id="ARBA00030617"/>
    </source>
</evidence>
<dbReference type="GO" id="GO:0035925">
    <property type="term" value="F:mRNA 3'-UTR AU-rich region binding"/>
    <property type="evidence" value="ECO:0007669"/>
    <property type="project" value="TreeGrafter"/>
</dbReference>
<comment type="similarity">
    <text evidence="3">Belongs to the RNase PH family.</text>
</comment>
<comment type="caution">
    <text evidence="11">The sequence shown here is derived from an EMBL/GenBank/DDBJ whole genome shotgun (WGS) entry which is preliminary data.</text>
</comment>
<evidence type="ECO:0000256" key="5">
    <source>
        <dbReference type="ARBA" id="ARBA00022552"/>
    </source>
</evidence>
<evidence type="ECO:0000313" key="11">
    <source>
        <dbReference type="EMBL" id="RCN48639.1"/>
    </source>
</evidence>
<name>A0A368GZ58_ANCCA</name>
<keyword evidence="4" id="KW-0963">Cytoplasm</keyword>
<dbReference type="PANTHER" id="PTHR11097">
    <property type="entry name" value="EXOSOME COMPLEX EXONUCLEASE RIBOSOMAL RNA PROCESSING PROTEIN"/>
    <property type="match status" value="1"/>
</dbReference>
<evidence type="ECO:0000256" key="4">
    <source>
        <dbReference type="ARBA" id="ARBA00022490"/>
    </source>
</evidence>
<evidence type="ECO:0000259" key="10">
    <source>
        <dbReference type="Pfam" id="PF01138"/>
    </source>
</evidence>
<dbReference type="OrthoDB" id="5851617at2759"/>
<protein>
    <recommendedName>
        <fullName evidence="9">Ribosomal RNA-processing protein 43</fullName>
    </recommendedName>
</protein>
<accession>A0A368GZ58</accession>
<evidence type="ECO:0000313" key="12">
    <source>
        <dbReference type="Proteomes" id="UP000252519"/>
    </source>
</evidence>
<dbReference type="InterPro" id="IPR050590">
    <property type="entry name" value="Exosome_comp_Rrp42_subfam"/>
</dbReference>
<keyword evidence="7" id="KW-0694">RNA-binding</keyword>
<dbReference type="GO" id="GO:0071038">
    <property type="term" value="P:TRAMP-dependent tRNA surveillance pathway"/>
    <property type="evidence" value="ECO:0007669"/>
    <property type="project" value="TreeGrafter"/>
</dbReference>
<evidence type="ECO:0000256" key="1">
    <source>
        <dbReference type="ARBA" id="ARBA00004496"/>
    </source>
</evidence>
<dbReference type="AlphaFoldDB" id="A0A368GZ58"/>
<dbReference type="Proteomes" id="UP000252519">
    <property type="component" value="Unassembled WGS sequence"/>
</dbReference>
<evidence type="ECO:0000256" key="8">
    <source>
        <dbReference type="ARBA" id="ARBA00023242"/>
    </source>
</evidence>
<evidence type="ECO:0000256" key="7">
    <source>
        <dbReference type="ARBA" id="ARBA00022884"/>
    </source>
</evidence>
<dbReference type="EMBL" id="JOJR01000044">
    <property type="protein sequence ID" value="RCN48639.1"/>
    <property type="molecule type" value="Genomic_DNA"/>
</dbReference>
<dbReference type="InterPro" id="IPR020568">
    <property type="entry name" value="Ribosomal_Su5_D2-typ_SF"/>
</dbReference>
<dbReference type="GO" id="GO:0034473">
    <property type="term" value="P:U1 snRNA 3'-end processing"/>
    <property type="evidence" value="ECO:0007669"/>
    <property type="project" value="TreeGrafter"/>
</dbReference>
<dbReference type="PANTHER" id="PTHR11097:SF9">
    <property type="entry name" value="EXOSOME COMPLEX COMPONENT RRP43"/>
    <property type="match status" value="1"/>
</dbReference>
<dbReference type="GO" id="GO:0071035">
    <property type="term" value="P:nuclear polyadenylation-dependent rRNA catabolic process"/>
    <property type="evidence" value="ECO:0007669"/>
    <property type="project" value="TreeGrafter"/>
</dbReference>
<evidence type="ECO:0000256" key="2">
    <source>
        <dbReference type="ARBA" id="ARBA00004604"/>
    </source>
</evidence>
<dbReference type="SUPFAM" id="SSF54211">
    <property type="entry name" value="Ribosomal protein S5 domain 2-like"/>
    <property type="match status" value="1"/>
</dbReference>
<keyword evidence="6" id="KW-0271">Exosome</keyword>
<dbReference type="GO" id="GO:0000467">
    <property type="term" value="P:exonucleolytic trimming to generate mature 3'-end of 5.8S rRNA from tricistronic rRNA transcript (SSU-rRNA, 5.8S rRNA, LSU-rRNA)"/>
    <property type="evidence" value="ECO:0007669"/>
    <property type="project" value="TreeGrafter"/>
</dbReference>
<evidence type="ECO:0000256" key="6">
    <source>
        <dbReference type="ARBA" id="ARBA00022835"/>
    </source>
</evidence>
<dbReference type="Pfam" id="PF01138">
    <property type="entry name" value="RNase_PH"/>
    <property type="match status" value="1"/>
</dbReference>
<dbReference type="InterPro" id="IPR001247">
    <property type="entry name" value="ExoRNase_PH_dom1"/>
</dbReference>
<gene>
    <name evidence="11" type="ORF">ANCCAN_05278</name>
</gene>
<dbReference type="GO" id="GO:0016075">
    <property type="term" value="P:rRNA catabolic process"/>
    <property type="evidence" value="ECO:0007669"/>
    <property type="project" value="TreeGrafter"/>
</dbReference>
<dbReference type="Gene3D" id="3.30.230.70">
    <property type="entry name" value="GHMP Kinase, N-terminal domain"/>
    <property type="match status" value="1"/>
</dbReference>
<feature type="domain" description="Exoribonuclease phosphorolytic" evidence="10">
    <location>
        <begin position="47"/>
        <end position="171"/>
    </location>
</feature>
<keyword evidence="5" id="KW-0698">rRNA processing</keyword>
<keyword evidence="12" id="KW-1185">Reference proteome</keyword>
<sequence>MGEEWFKKCLPLEYYDQFIQEGIYPDGRSISSFAPLSFKLGAWGGVGSALIRQGGVAVSCRVEASLALTHDGPLIAPEIEACASVSQVIDFTKIDEKNFKVEINDITDILNKLFANKALFPRSMFVAKGTDDTIPLTWELSLHIQILNSDGFVPDAVVCASSAALSNVRLPKVKLAHAKEDESPIQREEITVSKETSPLDLTTFPVALTFYLFRNSKQDKDKVLVDPPQELVQQCATKVSMVIDGKNVLLLRTRGVIKDDQLLSSMIALAERRHQKVEDILKNAHTAEFKQSMFEEDLENLSLLEDSRDSYAFNTTLDESQPGTSDRDSPAVCRNMRRTIKSAKDFMASDAFKTISNDRVTVNGDREKLSIFCSTSEHHALTSANDRSLLNGRVCSMDMVLMGSKSYLMNDIFNRSLRSVVQARRNTTSEHSGVGPAMHVCLAWLCHAAQCSVSDVVPGGEIFPHAERYIRERLEQAKLPVLPENERAELAVFQVCRVLDLLTVCDLRSQSPVDRSILIFVICRLLLDKNTCCALHNKASLAIENILNASSLTKRAALVEFSNIFSLISDDLTNLKLCHDCVRLSMVDPSCCLSLLSSLLIHISERAECEPANLDKLSEMDFVDAHLGVIVDVLEDVMDVYEKDNKQKCVVITMLDASLNPSLYDMITKRRKEQLLALFQRLKRDLGASTCPDGALAYRLLRNLMDRFEIQSNKEPPAFASG</sequence>
<dbReference type="GO" id="GO:0000176">
    <property type="term" value="C:nuclear exosome (RNase complex)"/>
    <property type="evidence" value="ECO:0007669"/>
    <property type="project" value="TreeGrafter"/>
</dbReference>
<dbReference type="SUPFAM" id="SSF55666">
    <property type="entry name" value="Ribonuclease PH domain 2-like"/>
    <property type="match status" value="1"/>
</dbReference>
<keyword evidence="8" id="KW-0539">Nucleus</keyword>
<dbReference type="GO" id="GO:0000177">
    <property type="term" value="C:cytoplasmic exosome (RNase complex)"/>
    <property type="evidence" value="ECO:0007669"/>
    <property type="project" value="TreeGrafter"/>
</dbReference>
<dbReference type="GO" id="GO:0034475">
    <property type="term" value="P:U4 snRNA 3'-end processing"/>
    <property type="evidence" value="ECO:0007669"/>
    <property type="project" value="TreeGrafter"/>
</dbReference>
<proteinExistence type="inferred from homology"/>
<dbReference type="InterPro" id="IPR036345">
    <property type="entry name" value="ExoRNase_PH_dom2_sf"/>
</dbReference>
<dbReference type="GO" id="GO:0071028">
    <property type="term" value="P:nuclear mRNA surveillance"/>
    <property type="evidence" value="ECO:0007669"/>
    <property type="project" value="TreeGrafter"/>
</dbReference>
<dbReference type="GO" id="GO:0034476">
    <property type="term" value="P:U5 snRNA 3'-end processing"/>
    <property type="evidence" value="ECO:0007669"/>
    <property type="project" value="TreeGrafter"/>
</dbReference>
<dbReference type="GO" id="GO:0005730">
    <property type="term" value="C:nucleolus"/>
    <property type="evidence" value="ECO:0007669"/>
    <property type="project" value="UniProtKB-SubCell"/>
</dbReference>
<dbReference type="STRING" id="29170.A0A368GZ58"/>
<organism evidence="11 12">
    <name type="scientific">Ancylostoma caninum</name>
    <name type="common">Dog hookworm</name>
    <dbReference type="NCBI Taxonomy" id="29170"/>
    <lineage>
        <taxon>Eukaryota</taxon>
        <taxon>Metazoa</taxon>
        <taxon>Ecdysozoa</taxon>
        <taxon>Nematoda</taxon>
        <taxon>Chromadorea</taxon>
        <taxon>Rhabditida</taxon>
        <taxon>Rhabditina</taxon>
        <taxon>Rhabditomorpha</taxon>
        <taxon>Strongyloidea</taxon>
        <taxon>Ancylostomatidae</taxon>
        <taxon>Ancylostomatinae</taxon>
        <taxon>Ancylostoma</taxon>
    </lineage>
</organism>
<evidence type="ECO:0000256" key="3">
    <source>
        <dbReference type="ARBA" id="ARBA00006678"/>
    </source>
</evidence>
<dbReference type="InterPro" id="IPR027408">
    <property type="entry name" value="PNPase/RNase_PH_dom_sf"/>
</dbReference>
<comment type="subcellular location">
    <subcellularLocation>
        <location evidence="1">Cytoplasm</location>
    </subcellularLocation>
    <subcellularLocation>
        <location evidence="2">Nucleus</location>
        <location evidence="2">Nucleolus</location>
    </subcellularLocation>
</comment>
<reference evidence="11 12" key="1">
    <citation type="submission" date="2014-10" db="EMBL/GenBank/DDBJ databases">
        <title>Draft genome of the hookworm Ancylostoma caninum.</title>
        <authorList>
            <person name="Mitreva M."/>
        </authorList>
    </citation>
    <scope>NUCLEOTIDE SEQUENCE [LARGE SCALE GENOMIC DNA]</scope>
    <source>
        <strain evidence="11 12">Baltimore</strain>
    </source>
</reference>